<keyword evidence="2" id="KW-1185">Reference proteome</keyword>
<gene>
    <name evidence="1" type="ORF">BKA59DRAFT_467887</name>
</gene>
<comment type="caution">
    <text evidence="1">The sequence shown here is derived from an EMBL/GenBank/DDBJ whole genome shotgun (WGS) entry which is preliminary data.</text>
</comment>
<dbReference type="AlphaFoldDB" id="A0A8K0S7Y5"/>
<evidence type="ECO:0000313" key="2">
    <source>
        <dbReference type="Proteomes" id="UP000813427"/>
    </source>
</evidence>
<sequence>MSVANNDQPATRAEAQKKLTTTLNRMVRDGLIDIPNGHHFQLDDNGVPVVVVKQIPKVSPKRISQIKDHIQNYLQHQFIYWRVLPTHLDMHPDPISHSHLWGLIQGCHNVTMEDYNWIHHAYNTLEQSPQKLLTLPLKDKLAPCVGRLVSTCSEQIQSVGQAISEIQLQKLSHNHFGLYILISRIHQLYSEAIEAPTTVESSAQKGKQIAQCLRCLIQATHPSDPRNNLDAEVFVSLKQRCDEISDGNRDTSVSPEPFDFVDWYVKNG</sequence>
<organism evidence="1 2">
    <name type="scientific">Fusarium tricinctum</name>
    <dbReference type="NCBI Taxonomy" id="61284"/>
    <lineage>
        <taxon>Eukaryota</taxon>
        <taxon>Fungi</taxon>
        <taxon>Dikarya</taxon>
        <taxon>Ascomycota</taxon>
        <taxon>Pezizomycotina</taxon>
        <taxon>Sordariomycetes</taxon>
        <taxon>Hypocreomycetidae</taxon>
        <taxon>Hypocreales</taxon>
        <taxon>Nectriaceae</taxon>
        <taxon>Fusarium</taxon>
        <taxon>Fusarium tricinctum species complex</taxon>
    </lineage>
</organism>
<evidence type="ECO:0000313" key="1">
    <source>
        <dbReference type="EMBL" id="KAH7256583.1"/>
    </source>
</evidence>
<accession>A0A8K0S7Y5</accession>
<dbReference type="Proteomes" id="UP000813427">
    <property type="component" value="Unassembled WGS sequence"/>
</dbReference>
<protein>
    <submittedName>
        <fullName evidence="1">Uncharacterized protein</fullName>
    </submittedName>
</protein>
<proteinExistence type="predicted"/>
<reference evidence="1" key="1">
    <citation type="journal article" date="2021" name="Nat. Commun.">
        <title>Genetic determinants of endophytism in the Arabidopsis root mycobiome.</title>
        <authorList>
            <person name="Mesny F."/>
            <person name="Miyauchi S."/>
            <person name="Thiergart T."/>
            <person name="Pickel B."/>
            <person name="Atanasova L."/>
            <person name="Karlsson M."/>
            <person name="Huettel B."/>
            <person name="Barry K.W."/>
            <person name="Haridas S."/>
            <person name="Chen C."/>
            <person name="Bauer D."/>
            <person name="Andreopoulos W."/>
            <person name="Pangilinan J."/>
            <person name="LaButti K."/>
            <person name="Riley R."/>
            <person name="Lipzen A."/>
            <person name="Clum A."/>
            <person name="Drula E."/>
            <person name="Henrissat B."/>
            <person name="Kohler A."/>
            <person name="Grigoriev I.V."/>
            <person name="Martin F.M."/>
            <person name="Hacquard S."/>
        </authorList>
    </citation>
    <scope>NUCLEOTIDE SEQUENCE</scope>
    <source>
        <strain evidence="1">MPI-SDFR-AT-0068</strain>
    </source>
</reference>
<dbReference type="EMBL" id="JAGPXF010000002">
    <property type="protein sequence ID" value="KAH7256583.1"/>
    <property type="molecule type" value="Genomic_DNA"/>
</dbReference>
<name>A0A8K0S7Y5_9HYPO</name>
<dbReference type="OrthoDB" id="5052024at2759"/>